<feature type="coiled-coil region" evidence="3">
    <location>
        <begin position="100"/>
        <end position="141"/>
    </location>
</feature>
<dbReference type="EMBL" id="FQZO01000009">
    <property type="protein sequence ID" value="SHJ86819.1"/>
    <property type="molecule type" value="Genomic_DNA"/>
</dbReference>
<keyword evidence="2 3" id="KW-0175">Coiled coil</keyword>
<dbReference type="OrthoDB" id="11589at2"/>
<dbReference type="Proteomes" id="UP000184080">
    <property type="component" value="Unassembled WGS sequence"/>
</dbReference>
<dbReference type="InterPro" id="IPR050465">
    <property type="entry name" value="UPF0194_transport"/>
</dbReference>
<dbReference type="Pfam" id="PF25989">
    <property type="entry name" value="YknX_C"/>
    <property type="match status" value="1"/>
</dbReference>
<evidence type="ECO:0000256" key="3">
    <source>
        <dbReference type="SAM" id="Coils"/>
    </source>
</evidence>
<evidence type="ECO:0000256" key="1">
    <source>
        <dbReference type="ARBA" id="ARBA00004196"/>
    </source>
</evidence>
<evidence type="ECO:0000256" key="2">
    <source>
        <dbReference type="ARBA" id="ARBA00023054"/>
    </source>
</evidence>
<dbReference type="GO" id="GO:0030313">
    <property type="term" value="C:cell envelope"/>
    <property type="evidence" value="ECO:0007669"/>
    <property type="project" value="UniProtKB-SubCell"/>
</dbReference>
<gene>
    <name evidence="5" type="ORF">SAMN05444401_4122</name>
</gene>
<name>A0A1M6MTW3_9CLOT</name>
<proteinExistence type="predicted"/>
<evidence type="ECO:0000313" key="6">
    <source>
        <dbReference type="Proteomes" id="UP000184080"/>
    </source>
</evidence>
<keyword evidence="6" id="KW-1185">Reference proteome</keyword>
<dbReference type="AlphaFoldDB" id="A0A1M6MTW3"/>
<dbReference type="Gene3D" id="2.40.420.20">
    <property type="match status" value="1"/>
</dbReference>
<dbReference type="PANTHER" id="PTHR32347">
    <property type="entry name" value="EFFLUX SYSTEM COMPONENT YKNX-RELATED"/>
    <property type="match status" value="1"/>
</dbReference>
<dbReference type="STRING" id="1121298.SAMN05444401_4122"/>
<comment type="subcellular location">
    <subcellularLocation>
        <location evidence="1">Cell envelope</location>
    </subcellularLocation>
</comment>
<evidence type="ECO:0000313" key="5">
    <source>
        <dbReference type="EMBL" id="SHJ86819.1"/>
    </source>
</evidence>
<dbReference type="PANTHER" id="PTHR32347:SF14">
    <property type="entry name" value="EFFLUX SYSTEM COMPONENT YKNX-RELATED"/>
    <property type="match status" value="1"/>
</dbReference>
<feature type="domain" description="YknX-like C-terminal permuted SH3-like" evidence="4">
    <location>
        <begin position="323"/>
        <end position="391"/>
    </location>
</feature>
<accession>A0A1M6MTW3</accession>
<protein>
    <submittedName>
        <fullName evidence="5">HlyD family secretion protein</fullName>
    </submittedName>
</protein>
<reference evidence="5 6" key="1">
    <citation type="submission" date="2016-11" db="EMBL/GenBank/DDBJ databases">
        <authorList>
            <person name="Jaros S."/>
            <person name="Januszkiewicz K."/>
            <person name="Wedrychowicz H."/>
        </authorList>
    </citation>
    <scope>NUCLEOTIDE SEQUENCE [LARGE SCALE GENOMIC DNA]</scope>
    <source>
        <strain evidence="5 6">DSM 21864</strain>
    </source>
</reference>
<sequence>MSKKKIVSIVLVGVVILGAIGFIKIRGKSSSKEISVKTSTASKGDVKAFLSTTAVIKSKNSKEYFGAQLKITKVNVKVGDSVKKGDLLVKYDGSDITNSIKQAEIQYNNAVLQKQDLVNQKNEAEKKASDADKQIKDLEKELEVTKDPVRAQQLQTQISQLKTSKGSMPGISGEKIKQAENQVSLAKVGLDSAKQKQNSNKDAIYADFDGVVTQVNVSEGAVGNMAQPAIVLQDISDLKAVVSVGKFDSPKLKVGQDAFISANGEKYNGKISFIDPVAKKSSIPGAAGDTTLNADIDIANKGVNLKVDFDADVEILLGEKNAVLQVPAESIKSDKNGNTSVFVVENGKAKEKKVEIGLQSDLNVEIISGLTEGEKVILNPSASLKNDVSVKEDTGEVSK</sequence>
<dbReference type="Gene3D" id="2.40.50.100">
    <property type="match status" value="1"/>
</dbReference>
<organism evidence="5 6">
    <name type="scientific">Clostridium amylolyticum</name>
    <dbReference type="NCBI Taxonomy" id="1121298"/>
    <lineage>
        <taxon>Bacteria</taxon>
        <taxon>Bacillati</taxon>
        <taxon>Bacillota</taxon>
        <taxon>Clostridia</taxon>
        <taxon>Eubacteriales</taxon>
        <taxon>Clostridiaceae</taxon>
        <taxon>Clostridium</taxon>
    </lineage>
</organism>
<dbReference type="InterPro" id="IPR058637">
    <property type="entry name" value="YknX-like_C"/>
</dbReference>
<dbReference type="RefSeq" id="WP_073011346.1">
    <property type="nucleotide sequence ID" value="NZ_FQZO01000009.1"/>
</dbReference>
<dbReference type="Gene3D" id="2.40.30.170">
    <property type="match status" value="1"/>
</dbReference>
<evidence type="ECO:0000259" key="4">
    <source>
        <dbReference type="Pfam" id="PF25989"/>
    </source>
</evidence>